<dbReference type="EMBL" id="JBFCZG010000001">
    <property type="protein sequence ID" value="KAL3427935.1"/>
    <property type="molecule type" value="Genomic_DNA"/>
</dbReference>
<sequence length="74" mass="8230">MRWATLPVYAAPNHSDAMGISSLRHQIMAIASLKTSRTIITHVPCAWKTSRWMTVCGIVVHASKYAIGNAHKHF</sequence>
<gene>
    <name evidence="1" type="ORF">PVAG01_01444</name>
</gene>
<name>A0ABR4PX45_9HELO</name>
<comment type="caution">
    <text evidence="1">The sequence shown here is derived from an EMBL/GenBank/DDBJ whole genome shotgun (WGS) entry which is preliminary data.</text>
</comment>
<evidence type="ECO:0000313" key="2">
    <source>
        <dbReference type="Proteomes" id="UP001629113"/>
    </source>
</evidence>
<accession>A0ABR4PX45</accession>
<evidence type="ECO:0000313" key="1">
    <source>
        <dbReference type="EMBL" id="KAL3427935.1"/>
    </source>
</evidence>
<protein>
    <submittedName>
        <fullName evidence="1">Uncharacterized protein</fullName>
    </submittedName>
</protein>
<reference evidence="1 2" key="1">
    <citation type="submission" date="2024-06" db="EMBL/GenBank/DDBJ databases">
        <title>Complete genome of Phlyctema vagabunda strain 19-DSS-EL-015.</title>
        <authorList>
            <person name="Fiorenzani C."/>
        </authorList>
    </citation>
    <scope>NUCLEOTIDE SEQUENCE [LARGE SCALE GENOMIC DNA]</scope>
    <source>
        <strain evidence="1 2">19-DSS-EL-015</strain>
    </source>
</reference>
<keyword evidence="2" id="KW-1185">Reference proteome</keyword>
<dbReference type="Proteomes" id="UP001629113">
    <property type="component" value="Unassembled WGS sequence"/>
</dbReference>
<proteinExistence type="predicted"/>
<organism evidence="1 2">
    <name type="scientific">Phlyctema vagabunda</name>
    <dbReference type="NCBI Taxonomy" id="108571"/>
    <lineage>
        <taxon>Eukaryota</taxon>
        <taxon>Fungi</taxon>
        <taxon>Dikarya</taxon>
        <taxon>Ascomycota</taxon>
        <taxon>Pezizomycotina</taxon>
        <taxon>Leotiomycetes</taxon>
        <taxon>Helotiales</taxon>
        <taxon>Dermateaceae</taxon>
        <taxon>Phlyctema</taxon>
    </lineage>
</organism>